<gene>
    <name evidence="3" type="ORF">PAXRUDRAFT_827801</name>
</gene>
<protein>
    <recommendedName>
        <fullName evidence="2">Senescence domain-containing protein</fullName>
    </recommendedName>
</protein>
<proteinExistence type="predicted"/>
<dbReference type="OrthoDB" id="20821at2759"/>
<dbReference type="Proteomes" id="UP000054538">
    <property type="component" value="Unassembled WGS sequence"/>
</dbReference>
<dbReference type="EMBL" id="KN825094">
    <property type="protein sequence ID" value="KIK94629.1"/>
    <property type="molecule type" value="Genomic_DNA"/>
</dbReference>
<feature type="region of interest" description="Disordered" evidence="1">
    <location>
        <begin position="235"/>
        <end position="254"/>
    </location>
</feature>
<feature type="region of interest" description="Disordered" evidence="1">
    <location>
        <begin position="303"/>
        <end position="392"/>
    </location>
</feature>
<dbReference type="InterPro" id="IPR009686">
    <property type="entry name" value="Senescence/spartin_C"/>
</dbReference>
<evidence type="ECO:0000313" key="3">
    <source>
        <dbReference type="EMBL" id="KIK94629.1"/>
    </source>
</evidence>
<reference evidence="3 4" key="1">
    <citation type="submission" date="2014-04" db="EMBL/GenBank/DDBJ databases">
        <authorList>
            <consortium name="DOE Joint Genome Institute"/>
            <person name="Kuo A."/>
            <person name="Kohler A."/>
            <person name="Jargeat P."/>
            <person name="Nagy L.G."/>
            <person name="Floudas D."/>
            <person name="Copeland A."/>
            <person name="Barry K.W."/>
            <person name="Cichocki N."/>
            <person name="Veneault-Fourrey C."/>
            <person name="LaButti K."/>
            <person name="Lindquist E.A."/>
            <person name="Lipzen A."/>
            <person name="Lundell T."/>
            <person name="Morin E."/>
            <person name="Murat C."/>
            <person name="Sun H."/>
            <person name="Tunlid A."/>
            <person name="Henrissat B."/>
            <person name="Grigoriev I.V."/>
            <person name="Hibbett D.S."/>
            <person name="Martin F."/>
            <person name="Nordberg H.P."/>
            <person name="Cantor M.N."/>
            <person name="Hua S.X."/>
        </authorList>
    </citation>
    <scope>NUCLEOTIDE SEQUENCE [LARGE SCALE GENOMIC DNA]</scope>
    <source>
        <strain evidence="3 4">Ve08.2h10</strain>
    </source>
</reference>
<dbReference type="HOGENOM" id="CLU_535408_0_0_1"/>
<sequence>MSSEVFTLLTLPSATLTANGATCSGPLELECVSIKVESGKDSHDESSSQELYLIVRLGDLEEPIDPSRPITFSANNAGRSYMFVTADGSTATLVIPPPREQLTIKDQDMFHGVLAQYAELIQPAQAHFGEVPDATVSHEASRGRLVFIDEDNGEIVGELDSHLRVNEDAALASPGAENDPVVIEIEDGKAQEIFARVIPPEDRDWITESASLVSHAISGATKLLLTTMTSASSHYISHSKPHVPGSSGSDSSTAAPPRALVFLTSKNAQKGLSIVHATSAQVATVSKKSLSLLDQMVRRTMGSNTAVPSPAYASVPPRSPIPGQPHDSPPPYRQANTSDSLKPPLPPRSVSPQPNWNASSSMPTNPALPPRNNGSLSPQRLTPVQPSSPRPPLEMRHRLLLSADLILSTMDSSLKQVVSVGGEALGRAVEHKYGTEAARSAGFIAGTAKNIVAVYIDTRGFGRRAIIKKVGKSYIGSRFSGRV</sequence>
<reference evidence="4" key="2">
    <citation type="submission" date="2015-01" db="EMBL/GenBank/DDBJ databases">
        <title>Evolutionary Origins and Diversification of the Mycorrhizal Mutualists.</title>
        <authorList>
            <consortium name="DOE Joint Genome Institute"/>
            <consortium name="Mycorrhizal Genomics Consortium"/>
            <person name="Kohler A."/>
            <person name="Kuo A."/>
            <person name="Nagy L.G."/>
            <person name="Floudas D."/>
            <person name="Copeland A."/>
            <person name="Barry K.W."/>
            <person name="Cichocki N."/>
            <person name="Veneault-Fourrey C."/>
            <person name="LaButti K."/>
            <person name="Lindquist E.A."/>
            <person name="Lipzen A."/>
            <person name="Lundell T."/>
            <person name="Morin E."/>
            <person name="Murat C."/>
            <person name="Riley R."/>
            <person name="Ohm R."/>
            <person name="Sun H."/>
            <person name="Tunlid A."/>
            <person name="Henrissat B."/>
            <person name="Grigoriev I.V."/>
            <person name="Hibbett D.S."/>
            <person name="Martin F."/>
        </authorList>
    </citation>
    <scope>NUCLEOTIDE SEQUENCE [LARGE SCALE GENOMIC DNA]</scope>
    <source>
        <strain evidence="4">Ve08.2h10</strain>
    </source>
</reference>
<feature type="compositionally biased region" description="Low complexity" evidence="1">
    <location>
        <begin position="306"/>
        <end position="316"/>
    </location>
</feature>
<dbReference type="STRING" id="930991.A0A0D0E289"/>
<organism evidence="3 4">
    <name type="scientific">Paxillus rubicundulus Ve08.2h10</name>
    <dbReference type="NCBI Taxonomy" id="930991"/>
    <lineage>
        <taxon>Eukaryota</taxon>
        <taxon>Fungi</taxon>
        <taxon>Dikarya</taxon>
        <taxon>Basidiomycota</taxon>
        <taxon>Agaricomycotina</taxon>
        <taxon>Agaricomycetes</taxon>
        <taxon>Agaricomycetidae</taxon>
        <taxon>Boletales</taxon>
        <taxon>Paxilineae</taxon>
        <taxon>Paxillaceae</taxon>
        <taxon>Paxillus</taxon>
    </lineage>
</organism>
<evidence type="ECO:0000313" key="4">
    <source>
        <dbReference type="Proteomes" id="UP000054538"/>
    </source>
</evidence>
<feature type="compositionally biased region" description="Polar residues" evidence="1">
    <location>
        <begin position="355"/>
        <end position="364"/>
    </location>
</feature>
<evidence type="ECO:0000259" key="2">
    <source>
        <dbReference type="Pfam" id="PF06911"/>
    </source>
</evidence>
<dbReference type="AlphaFoldDB" id="A0A0D0E289"/>
<name>A0A0D0E289_9AGAM</name>
<feature type="compositionally biased region" description="Pro residues" evidence="1">
    <location>
        <begin position="317"/>
        <end position="332"/>
    </location>
</feature>
<evidence type="ECO:0000256" key="1">
    <source>
        <dbReference type="SAM" id="MobiDB-lite"/>
    </source>
</evidence>
<dbReference type="Pfam" id="PF06911">
    <property type="entry name" value="Senescence"/>
    <property type="match status" value="1"/>
</dbReference>
<feature type="domain" description="Senescence" evidence="2">
    <location>
        <begin position="204"/>
        <end position="472"/>
    </location>
</feature>
<keyword evidence="4" id="KW-1185">Reference proteome</keyword>
<feature type="compositionally biased region" description="Polar residues" evidence="1">
    <location>
        <begin position="372"/>
        <end position="385"/>
    </location>
</feature>
<accession>A0A0D0E289</accession>
<dbReference type="InParanoid" id="A0A0D0E289"/>